<dbReference type="Proteomes" id="UP000824533">
    <property type="component" value="Linkage Group LG02"/>
</dbReference>
<organism evidence="1 2">
    <name type="scientific">Dendrolimus kikuchii</name>
    <dbReference type="NCBI Taxonomy" id="765133"/>
    <lineage>
        <taxon>Eukaryota</taxon>
        <taxon>Metazoa</taxon>
        <taxon>Ecdysozoa</taxon>
        <taxon>Arthropoda</taxon>
        <taxon>Hexapoda</taxon>
        <taxon>Insecta</taxon>
        <taxon>Pterygota</taxon>
        <taxon>Neoptera</taxon>
        <taxon>Endopterygota</taxon>
        <taxon>Lepidoptera</taxon>
        <taxon>Glossata</taxon>
        <taxon>Ditrysia</taxon>
        <taxon>Bombycoidea</taxon>
        <taxon>Lasiocampidae</taxon>
        <taxon>Dendrolimus</taxon>
    </lineage>
</organism>
<protein>
    <submittedName>
        <fullName evidence="1">Uncharacterized protein</fullName>
    </submittedName>
</protein>
<accession>A0ACC1DHA6</accession>
<gene>
    <name evidence="1" type="ORF">K1T71_001120</name>
</gene>
<reference evidence="1 2" key="1">
    <citation type="journal article" date="2021" name="Front. Genet.">
        <title>Chromosome-Level Genome Assembly Reveals Significant Gene Expansion in the Toll and IMD Signaling Pathways of Dendrolimus kikuchii.</title>
        <authorList>
            <person name="Zhou J."/>
            <person name="Wu P."/>
            <person name="Xiong Z."/>
            <person name="Liu N."/>
            <person name="Zhao N."/>
            <person name="Ji M."/>
            <person name="Qiu Y."/>
            <person name="Yang B."/>
        </authorList>
    </citation>
    <scope>NUCLEOTIDE SEQUENCE [LARGE SCALE GENOMIC DNA]</scope>
    <source>
        <strain evidence="1">Ann1</strain>
    </source>
</reference>
<proteinExistence type="predicted"/>
<name>A0ACC1DHA6_9NEOP</name>
<dbReference type="EMBL" id="CM034388">
    <property type="protein sequence ID" value="KAJ0183144.1"/>
    <property type="molecule type" value="Genomic_DNA"/>
</dbReference>
<keyword evidence="2" id="KW-1185">Reference proteome</keyword>
<comment type="caution">
    <text evidence="1">The sequence shown here is derived from an EMBL/GenBank/DDBJ whole genome shotgun (WGS) entry which is preliminary data.</text>
</comment>
<evidence type="ECO:0000313" key="2">
    <source>
        <dbReference type="Proteomes" id="UP000824533"/>
    </source>
</evidence>
<evidence type="ECO:0000313" key="1">
    <source>
        <dbReference type="EMBL" id="KAJ0183144.1"/>
    </source>
</evidence>
<sequence length="695" mass="77987">MAKVVAYEGNEYILIFSSTGCAECVISRLLVTMRSVKRGCVSIRERARLLPAGLQHRESCTKPHQSTSDNQTKAKDHNLDNIVDQLCTGPEDIKDQESALQLGMPTCSIEQAEAVRRYYAAFPALKKGRESPLQYYLPPPAWCRKSAPDNEVKMQSELSVSKDWSIKNKKLITGKERRNSYHGQRKNNKKRCNSYSRSFESKESLPEWVTHEGVWDMETQDPVKEFIRAIALDEGYGTCENTVTDELKEITQLKIAVDDNMVPDWDDSLDFESEWVITEDLNPRIRTPMEDELYAKFEAKFDQSIEALWSKDQNTPDDEYQDLPIDFHDLLSSPSDRLFEDPSAEKRGPIFNDSVVLPLGRVDSPTRIAEALHDRFRPLNLADTPAPIELESFALYDDEDIYDTLAAVASTMRSFTVINHSRDCSGFAEVPPRRGRPRPTPPRAPTPGVALAPSPPSPPDREDLLTSARTHFRPIRREAEAEAARYADGDTFDIRSDLDPVEVRRSESGGLYVGASLERYLEYRGPRTIDYGRLNLTAAQRCPDLEEPGLRLRFPLRQHDAAVQTERTPTDVWAACEECGRAAKKMRAGIESIWSADPACAACAPRRPPAPAPAPPPEELSREWEELLSDISAAHAQYAGGEGGGPPTEEADEPTLRSDRKRRHSAALRCAAACTHPHARFLPCCALTVDRPLTR</sequence>